<dbReference type="Gene3D" id="3.30.1330.60">
    <property type="entry name" value="OmpA-like domain"/>
    <property type="match status" value="1"/>
</dbReference>
<reference evidence="7 8" key="1">
    <citation type="submission" date="2019-03" db="EMBL/GenBank/DDBJ databases">
        <title>New insights into Acidothiobacillus thiooxidans sulfur metabolism through coupled gene expression, solution geochemistry, microscopy and spectroscopy analyses.</title>
        <authorList>
            <person name="Camacho D."/>
            <person name="Frazao R."/>
            <person name="Fouillen A."/>
            <person name="Nanci A."/>
            <person name="Lang B.F."/>
            <person name="Apte S.C."/>
            <person name="Baron C."/>
            <person name="Warren L.A."/>
        </authorList>
    </citation>
    <scope>NUCLEOTIDE SEQUENCE [LARGE SCALE GENOMIC DNA]</scope>
    <source>
        <strain evidence="7 8">ATCC 19377</strain>
    </source>
</reference>
<keyword evidence="2 4" id="KW-0472">Membrane</keyword>
<keyword evidence="5" id="KW-0732">Signal</keyword>
<keyword evidence="7" id="KW-0449">Lipoprotein</keyword>
<feature type="signal peptide" evidence="5">
    <location>
        <begin position="1"/>
        <end position="18"/>
    </location>
</feature>
<comment type="subcellular location">
    <subcellularLocation>
        <location evidence="1">Cell outer membrane</location>
    </subcellularLocation>
</comment>
<dbReference type="InterPro" id="IPR050330">
    <property type="entry name" value="Bact_OuterMem_StrucFunc"/>
</dbReference>
<sequence length="183" mass="20026">MISKRKVLLIMGCIMASAGCSNLPFHGCPANKPPEAAPVTTKIPVQVPASSAIAPAQHTVLLSKPITITGINFRLNSSQLMSHDIQVLNEVADFARKYKTAVLHVNGYCSKVGGYLYNLHLSQQRAESVARYLEAHGVPRSRIRLKGYSYKDPVASNATPQGRFDNQRVEINSTIQVKKTVIK</sequence>
<dbReference type="CDD" id="cd07185">
    <property type="entry name" value="OmpA_C-like"/>
    <property type="match status" value="1"/>
</dbReference>
<evidence type="ECO:0000256" key="1">
    <source>
        <dbReference type="ARBA" id="ARBA00004442"/>
    </source>
</evidence>
<evidence type="ECO:0000313" key="8">
    <source>
        <dbReference type="Proteomes" id="UP000315403"/>
    </source>
</evidence>
<protein>
    <submittedName>
        <fullName evidence="7">Putative lipoprotein YiaD</fullName>
    </submittedName>
</protein>
<name>A0A543PZP3_ACITH</name>
<dbReference type="EMBL" id="SZUV01000004">
    <property type="protein sequence ID" value="TQN49510.1"/>
    <property type="molecule type" value="Genomic_DNA"/>
</dbReference>
<accession>A0A543PZP3</accession>
<dbReference type="PANTHER" id="PTHR30329:SF21">
    <property type="entry name" value="LIPOPROTEIN YIAD-RELATED"/>
    <property type="match status" value="1"/>
</dbReference>
<dbReference type="InterPro" id="IPR036737">
    <property type="entry name" value="OmpA-like_sf"/>
</dbReference>
<dbReference type="InterPro" id="IPR006664">
    <property type="entry name" value="OMP_bac"/>
</dbReference>
<feature type="chain" id="PRO_5022221491" evidence="5">
    <location>
        <begin position="19"/>
        <end position="183"/>
    </location>
</feature>
<evidence type="ECO:0000313" key="7">
    <source>
        <dbReference type="EMBL" id="TQN49510.1"/>
    </source>
</evidence>
<dbReference type="PROSITE" id="PS51257">
    <property type="entry name" value="PROKAR_LIPOPROTEIN"/>
    <property type="match status" value="1"/>
</dbReference>
<evidence type="ECO:0000256" key="4">
    <source>
        <dbReference type="PROSITE-ProRule" id="PRU00473"/>
    </source>
</evidence>
<comment type="caution">
    <text evidence="7">The sequence shown here is derived from an EMBL/GenBank/DDBJ whole genome shotgun (WGS) entry which is preliminary data.</text>
</comment>
<proteinExistence type="predicted"/>
<dbReference type="InterPro" id="IPR006665">
    <property type="entry name" value="OmpA-like"/>
</dbReference>
<dbReference type="PROSITE" id="PS51123">
    <property type="entry name" value="OMPA_2"/>
    <property type="match status" value="1"/>
</dbReference>
<evidence type="ECO:0000256" key="5">
    <source>
        <dbReference type="SAM" id="SignalP"/>
    </source>
</evidence>
<organism evidence="7 8">
    <name type="scientific">Acidithiobacillus thiooxidans ATCC 19377</name>
    <dbReference type="NCBI Taxonomy" id="637390"/>
    <lineage>
        <taxon>Bacteria</taxon>
        <taxon>Pseudomonadati</taxon>
        <taxon>Pseudomonadota</taxon>
        <taxon>Acidithiobacillia</taxon>
        <taxon>Acidithiobacillales</taxon>
        <taxon>Acidithiobacillaceae</taxon>
        <taxon>Acidithiobacillus</taxon>
    </lineage>
</organism>
<dbReference type="PRINTS" id="PR01021">
    <property type="entry name" value="OMPADOMAIN"/>
</dbReference>
<gene>
    <name evidence="7" type="primary">yiaD</name>
    <name evidence="7" type="ORF">DLNHIDIE_03161</name>
</gene>
<keyword evidence="3" id="KW-0998">Cell outer membrane</keyword>
<feature type="domain" description="OmpA-like" evidence="6">
    <location>
        <begin position="60"/>
        <end position="177"/>
    </location>
</feature>
<dbReference type="PANTHER" id="PTHR30329">
    <property type="entry name" value="STATOR ELEMENT OF FLAGELLAR MOTOR COMPLEX"/>
    <property type="match status" value="1"/>
</dbReference>
<dbReference type="PRINTS" id="PR01023">
    <property type="entry name" value="NAFLGMOTY"/>
</dbReference>
<dbReference type="Pfam" id="PF00691">
    <property type="entry name" value="OmpA"/>
    <property type="match status" value="1"/>
</dbReference>
<dbReference type="SUPFAM" id="SSF103088">
    <property type="entry name" value="OmpA-like"/>
    <property type="match status" value="1"/>
</dbReference>
<dbReference type="GO" id="GO:0009279">
    <property type="term" value="C:cell outer membrane"/>
    <property type="evidence" value="ECO:0007669"/>
    <property type="project" value="UniProtKB-SubCell"/>
</dbReference>
<dbReference type="AlphaFoldDB" id="A0A543PZP3"/>
<evidence type="ECO:0000259" key="6">
    <source>
        <dbReference type="PROSITE" id="PS51123"/>
    </source>
</evidence>
<evidence type="ECO:0000256" key="3">
    <source>
        <dbReference type="ARBA" id="ARBA00023237"/>
    </source>
</evidence>
<evidence type="ECO:0000256" key="2">
    <source>
        <dbReference type="ARBA" id="ARBA00023136"/>
    </source>
</evidence>
<dbReference type="Proteomes" id="UP000315403">
    <property type="component" value="Unassembled WGS sequence"/>
</dbReference>